<keyword evidence="2" id="KW-0238">DNA-binding</keyword>
<dbReference type="SUPFAM" id="SSF46785">
    <property type="entry name" value="Winged helix' DNA-binding domain"/>
    <property type="match status" value="1"/>
</dbReference>
<dbReference type="PANTHER" id="PTHR30136">
    <property type="entry name" value="HELIX-TURN-HELIX TRANSCRIPTIONAL REGULATOR, ICLR FAMILY"/>
    <property type="match status" value="1"/>
</dbReference>
<accession>A0ABW2A7E9</accession>
<evidence type="ECO:0000259" key="4">
    <source>
        <dbReference type="PROSITE" id="PS51077"/>
    </source>
</evidence>
<dbReference type="SMART" id="SM00346">
    <property type="entry name" value="HTH_ICLR"/>
    <property type="match status" value="1"/>
</dbReference>
<keyword evidence="3" id="KW-0804">Transcription</keyword>
<evidence type="ECO:0000256" key="1">
    <source>
        <dbReference type="ARBA" id="ARBA00023015"/>
    </source>
</evidence>
<dbReference type="InterPro" id="IPR036390">
    <property type="entry name" value="WH_DNA-bd_sf"/>
</dbReference>
<dbReference type="Proteomes" id="UP001596422">
    <property type="component" value="Unassembled WGS sequence"/>
</dbReference>
<gene>
    <name evidence="6" type="ORF">ACFQDL_27135</name>
</gene>
<dbReference type="InterPro" id="IPR029016">
    <property type="entry name" value="GAF-like_dom_sf"/>
</dbReference>
<dbReference type="InterPro" id="IPR014757">
    <property type="entry name" value="Tscrpt_reg_IclR_C"/>
</dbReference>
<feature type="domain" description="HTH iclR-type" evidence="4">
    <location>
        <begin position="3"/>
        <end position="65"/>
    </location>
</feature>
<protein>
    <submittedName>
        <fullName evidence="6">IclR family transcriptional regulator</fullName>
    </submittedName>
</protein>
<keyword evidence="7" id="KW-1185">Reference proteome</keyword>
<reference evidence="7" key="1">
    <citation type="journal article" date="2019" name="Int. J. Syst. Evol. Microbiol.">
        <title>The Global Catalogue of Microorganisms (GCM) 10K type strain sequencing project: providing services to taxonomists for standard genome sequencing and annotation.</title>
        <authorList>
            <consortium name="The Broad Institute Genomics Platform"/>
            <consortium name="The Broad Institute Genome Sequencing Center for Infectious Disease"/>
            <person name="Wu L."/>
            <person name="Ma J."/>
        </authorList>
    </citation>
    <scope>NUCLEOTIDE SEQUENCE [LARGE SCALE GENOMIC DNA]</scope>
    <source>
        <strain evidence="7">NBRC 111756</strain>
    </source>
</reference>
<evidence type="ECO:0000313" key="6">
    <source>
        <dbReference type="EMBL" id="MFC6673353.1"/>
    </source>
</evidence>
<evidence type="ECO:0000259" key="5">
    <source>
        <dbReference type="PROSITE" id="PS51078"/>
    </source>
</evidence>
<evidence type="ECO:0000256" key="2">
    <source>
        <dbReference type="ARBA" id="ARBA00023125"/>
    </source>
</evidence>
<sequence length="266" mass="28255">MAANLLTRALGALELLAQNGRGLGLQVIADTVDMPKSGAHRLLAELTRLDYVVQDPDSGQYRLTGKLPSLGMRHLAGTGIIGASQPLLDRLARYSSELVRLAVVDGDRLIFIAKSQGARTGLRYDPESGGEAPLFCTATAFTWLSGFSDDEAIRLIAAQGAMDPENRGPRAPCNFAQVLQQLSETRERGYGRAIDMSSPGMSAIAAAVTAESGSQVLGILSIGGPTARLTEDKMNEFAPELLETAAELSSLPALERYLSPLGRCAR</sequence>
<dbReference type="PROSITE" id="PS51077">
    <property type="entry name" value="HTH_ICLR"/>
    <property type="match status" value="1"/>
</dbReference>
<dbReference type="Gene3D" id="1.10.10.10">
    <property type="entry name" value="Winged helix-like DNA-binding domain superfamily/Winged helix DNA-binding domain"/>
    <property type="match status" value="1"/>
</dbReference>
<dbReference type="InterPro" id="IPR050707">
    <property type="entry name" value="HTH_MetabolicPath_Reg"/>
</dbReference>
<dbReference type="Pfam" id="PF01614">
    <property type="entry name" value="IclR_C"/>
    <property type="match status" value="1"/>
</dbReference>
<dbReference type="RefSeq" id="WP_379911717.1">
    <property type="nucleotide sequence ID" value="NZ_JBHSWE010000001.1"/>
</dbReference>
<dbReference type="Gene3D" id="3.30.450.40">
    <property type="match status" value="1"/>
</dbReference>
<dbReference type="EMBL" id="JBHSWE010000001">
    <property type="protein sequence ID" value="MFC6673353.1"/>
    <property type="molecule type" value="Genomic_DNA"/>
</dbReference>
<evidence type="ECO:0000313" key="7">
    <source>
        <dbReference type="Proteomes" id="UP001596422"/>
    </source>
</evidence>
<dbReference type="SUPFAM" id="SSF55781">
    <property type="entry name" value="GAF domain-like"/>
    <property type="match status" value="1"/>
</dbReference>
<evidence type="ECO:0000256" key="3">
    <source>
        <dbReference type="ARBA" id="ARBA00023163"/>
    </source>
</evidence>
<dbReference type="InterPro" id="IPR005471">
    <property type="entry name" value="Tscrpt_reg_IclR_N"/>
</dbReference>
<organism evidence="6 7">
    <name type="scientific">Marinobacterium aestuariivivens</name>
    <dbReference type="NCBI Taxonomy" id="1698799"/>
    <lineage>
        <taxon>Bacteria</taxon>
        <taxon>Pseudomonadati</taxon>
        <taxon>Pseudomonadota</taxon>
        <taxon>Gammaproteobacteria</taxon>
        <taxon>Oceanospirillales</taxon>
        <taxon>Oceanospirillaceae</taxon>
        <taxon>Marinobacterium</taxon>
    </lineage>
</organism>
<dbReference type="PANTHER" id="PTHR30136:SF35">
    <property type="entry name" value="HTH-TYPE TRANSCRIPTIONAL REGULATOR RV1719"/>
    <property type="match status" value="1"/>
</dbReference>
<keyword evidence="1" id="KW-0805">Transcription regulation</keyword>
<feature type="domain" description="IclR-ED" evidence="5">
    <location>
        <begin position="66"/>
        <end position="254"/>
    </location>
</feature>
<dbReference type="PROSITE" id="PS51078">
    <property type="entry name" value="ICLR_ED"/>
    <property type="match status" value="1"/>
</dbReference>
<dbReference type="Pfam" id="PF09339">
    <property type="entry name" value="HTH_IclR"/>
    <property type="match status" value="1"/>
</dbReference>
<comment type="caution">
    <text evidence="6">The sequence shown here is derived from an EMBL/GenBank/DDBJ whole genome shotgun (WGS) entry which is preliminary data.</text>
</comment>
<name>A0ABW2A7E9_9GAMM</name>
<proteinExistence type="predicted"/>
<dbReference type="InterPro" id="IPR036388">
    <property type="entry name" value="WH-like_DNA-bd_sf"/>
</dbReference>